<evidence type="ECO:0000313" key="2">
    <source>
        <dbReference type="Proteomes" id="UP001516023"/>
    </source>
</evidence>
<proteinExistence type="predicted"/>
<gene>
    <name evidence="1" type="ORF">HJC23_006132</name>
</gene>
<sequence>MSGKEHLSVVVCGHVDAGKLACRRISVFRRIVFPLCRLAENEPATASADGAASARSATISKARLVSIEIAMLT</sequence>
<name>A0ABD3QRR1_9STRA</name>
<dbReference type="EMBL" id="JABMIG020000031">
    <property type="protein sequence ID" value="KAL3800670.1"/>
    <property type="molecule type" value="Genomic_DNA"/>
</dbReference>
<keyword evidence="2" id="KW-1185">Reference proteome</keyword>
<dbReference type="Proteomes" id="UP001516023">
    <property type="component" value="Unassembled WGS sequence"/>
</dbReference>
<dbReference type="AlphaFoldDB" id="A0ABD3QRR1"/>
<accession>A0ABD3QRR1</accession>
<reference evidence="1 2" key="1">
    <citation type="journal article" date="2020" name="G3 (Bethesda)">
        <title>Improved Reference Genome for Cyclotella cryptica CCMP332, a Model for Cell Wall Morphogenesis, Salinity Adaptation, and Lipid Production in Diatoms (Bacillariophyta).</title>
        <authorList>
            <person name="Roberts W.R."/>
            <person name="Downey K.M."/>
            <person name="Ruck E.C."/>
            <person name="Traller J.C."/>
            <person name="Alverson A.J."/>
        </authorList>
    </citation>
    <scope>NUCLEOTIDE SEQUENCE [LARGE SCALE GENOMIC DNA]</scope>
    <source>
        <strain evidence="1 2">CCMP332</strain>
    </source>
</reference>
<comment type="caution">
    <text evidence="1">The sequence shown here is derived from an EMBL/GenBank/DDBJ whole genome shotgun (WGS) entry which is preliminary data.</text>
</comment>
<protein>
    <submittedName>
        <fullName evidence="1">Uncharacterized protein</fullName>
    </submittedName>
</protein>
<evidence type="ECO:0000313" key="1">
    <source>
        <dbReference type="EMBL" id="KAL3800670.1"/>
    </source>
</evidence>
<organism evidence="1 2">
    <name type="scientific">Cyclotella cryptica</name>
    <dbReference type="NCBI Taxonomy" id="29204"/>
    <lineage>
        <taxon>Eukaryota</taxon>
        <taxon>Sar</taxon>
        <taxon>Stramenopiles</taxon>
        <taxon>Ochrophyta</taxon>
        <taxon>Bacillariophyta</taxon>
        <taxon>Coscinodiscophyceae</taxon>
        <taxon>Thalassiosirophycidae</taxon>
        <taxon>Stephanodiscales</taxon>
        <taxon>Stephanodiscaceae</taxon>
        <taxon>Cyclotella</taxon>
    </lineage>
</organism>